<gene>
    <name evidence="1" type="ORF">C2G38_2151200</name>
</gene>
<dbReference type="EMBL" id="QKWP01000001">
    <property type="protein sequence ID" value="RIB31022.1"/>
    <property type="molecule type" value="Genomic_DNA"/>
</dbReference>
<proteinExistence type="predicted"/>
<keyword evidence="2" id="KW-1185">Reference proteome</keyword>
<name>A0A397WA19_9GLOM</name>
<reference evidence="1 2" key="1">
    <citation type="submission" date="2018-06" db="EMBL/GenBank/DDBJ databases">
        <title>Comparative genomics reveals the genomic features of Rhizophagus irregularis, R. cerebriforme, R. diaphanum and Gigaspora rosea, and their symbiotic lifestyle signature.</title>
        <authorList>
            <person name="Morin E."/>
            <person name="San Clemente H."/>
            <person name="Chen E.C.H."/>
            <person name="De La Providencia I."/>
            <person name="Hainaut M."/>
            <person name="Kuo A."/>
            <person name="Kohler A."/>
            <person name="Murat C."/>
            <person name="Tang N."/>
            <person name="Roy S."/>
            <person name="Loubradou J."/>
            <person name="Henrissat B."/>
            <person name="Grigoriev I.V."/>
            <person name="Corradi N."/>
            <person name="Roux C."/>
            <person name="Martin F.M."/>
        </authorList>
    </citation>
    <scope>NUCLEOTIDE SEQUENCE [LARGE SCALE GENOMIC DNA]</scope>
    <source>
        <strain evidence="1 2">DAOM 194757</strain>
    </source>
</reference>
<evidence type="ECO:0000313" key="1">
    <source>
        <dbReference type="EMBL" id="RIB31022.1"/>
    </source>
</evidence>
<sequence length="300" mass="35513">MIHKNSITMGLLQEMLEYSNYILKNYINSAVKNIKNLNITDEILETLHVNYKDCDLTFTHLDEIYTIFCSFSLIRDVKSYYDDLQIRRNDINTVTLEESDSQDYWSIHTATIAIMKSSYYLIRSQIFKNIFQKILKMDEQELVLEIVIKEIIPKTIEQYNLVCKSYETWEDLDFSDANELWQGIDQNQIHDEIKFIASNIMKANEKQRLTNAVNHLSDVSSWIERLNKLRDVIKILEIPCNSTHWVMKYLNHLENKKLKLGQLHKIFEDLNNHCVKKLKLTDDCWSIIKKIASAKDFVVF</sequence>
<dbReference type="STRING" id="44941.A0A397WA19"/>
<organism evidence="1 2">
    <name type="scientific">Gigaspora rosea</name>
    <dbReference type="NCBI Taxonomy" id="44941"/>
    <lineage>
        <taxon>Eukaryota</taxon>
        <taxon>Fungi</taxon>
        <taxon>Fungi incertae sedis</taxon>
        <taxon>Mucoromycota</taxon>
        <taxon>Glomeromycotina</taxon>
        <taxon>Glomeromycetes</taxon>
        <taxon>Diversisporales</taxon>
        <taxon>Gigasporaceae</taxon>
        <taxon>Gigaspora</taxon>
    </lineage>
</organism>
<dbReference type="AlphaFoldDB" id="A0A397WA19"/>
<accession>A0A397WA19</accession>
<evidence type="ECO:0000313" key="2">
    <source>
        <dbReference type="Proteomes" id="UP000266673"/>
    </source>
</evidence>
<protein>
    <submittedName>
        <fullName evidence="1">Uncharacterized protein</fullName>
    </submittedName>
</protein>
<dbReference type="Proteomes" id="UP000266673">
    <property type="component" value="Unassembled WGS sequence"/>
</dbReference>
<comment type="caution">
    <text evidence="1">The sequence shown here is derived from an EMBL/GenBank/DDBJ whole genome shotgun (WGS) entry which is preliminary data.</text>
</comment>
<dbReference type="OrthoDB" id="2348555at2759"/>